<evidence type="ECO:0000313" key="3">
    <source>
        <dbReference type="Proteomes" id="UP000315842"/>
    </source>
</evidence>
<evidence type="ECO:0000259" key="1">
    <source>
        <dbReference type="SMART" id="SM00871"/>
    </source>
</evidence>
<dbReference type="SUPFAM" id="SSF55136">
    <property type="entry name" value="Probable bacterial effector-binding domain"/>
    <property type="match status" value="1"/>
</dbReference>
<name>A0A4Y3KE73_CELUD</name>
<gene>
    <name evidence="2" type="ORF">CUD01_17690</name>
</gene>
<dbReference type="RefSeq" id="WP_141320420.1">
    <property type="nucleotide sequence ID" value="NZ_BJLP01000026.1"/>
</dbReference>
<dbReference type="AlphaFoldDB" id="A0A4Y3KE73"/>
<dbReference type="Gene3D" id="3.20.80.10">
    <property type="entry name" value="Regulatory factor, effector binding domain"/>
    <property type="match status" value="1"/>
</dbReference>
<evidence type="ECO:0000313" key="2">
    <source>
        <dbReference type="EMBL" id="GEA81325.1"/>
    </source>
</evidence>
<dbReference type="EMBL" id="BJLP01000026">
    <property type="protein sequence ID" value="GEA81325.1"/>
    <property type="molecule type" value="Genomic_DNA"/>
</dbReference>
<dbReference type="SMART" id="SM00871">
    <property type="entry name" value="AraC_E_bind"/>
    <property type="match status" value="1"/>
</dbReference>
<dbReference type="InterPro" id="IPR011256">
    <property type="entry name" value="Reg_factor_effector_dom_sf"/>
</dbReference>
<accession>A0A4Y3KE73</accession>
<protein>
    <recommendedName>
        <fullName evidence="1">AraC effector-binding domain-containing protein</fullName>
    </recommendedName>
</protein>
<reference evidence="2 3" key="1">
    <citation type="submission" date="2019-06" db="EMBL/GenBank/DDBJ databases">
        <title>Whole genome shotgun sequence of Cellulomonas uda NBRC 3747.</title>
        <authorList>
            <person name="Hosoyama A."/>
            <person name="Uohara A."/>
            <person name="Ohji S."/>
            <person name="Ichikawa N."/>
        </authorList>
    </citation>
    <scope>NUCLEOTIDE SEQUENCE [LARGE SCALE GENOMIC DNA]</scope>
    <source>
        <strain evidence="2 3">NBRC 3747</strain>
    </source>
</reference>
<dbReference type="InterPro" id="IPR010499">
    <property type="entry name" value="AraC_E-bd"/>
</dbReference>
<keyword evidence="3" id="KW-1185">Reference proteome</keyword>
<organism evidence="2 3">
    <name type="scientific">Cellulomonas uda</name>
    <dbReference type="NCBI Taxonomy" id="1714"/>
    <lineage>
        <taxon>Bacteria</taxon>
        <taxon>Bacillati</taxon>
        <taxon>Actinomycetota</taxon>
        <taxon>Actinomycetes</taxon>
        <taxon>Micrococcales</taxon>
        <taxon>Cellulomonadaceae</taxon>
        <taxon>Cellulomonas</taxon>
    </lineage>
</organism>
<feature type="domain" description="AraC effector-binding" evidence="1">
    <location>
        <begin position="1"/>
        <end position="150"/>
    </location>
</feature>
<dbReference type="Pfam" id="PF06445">
    <property type="entry name" value="GyrI-like"/>
    <property type="match status" value="1"/>
</dbReference>
<dbReference type="InterPro" id="IPR029442">
    <property type="entry name" value="GyrI-like"/>
</dbReference>
<comment type="caution">
    <text evidence="2">The sequence shown here is derived from an EMBL/GenBank/DDBJ whole genome shotgun (WGS) entry which is preliminary data.</text>
</comment>
<sequence length="150" mass="16047">MDIEQVELPTTTVAVVHERVPMDALSAFYDRAYRQVQETLGAAGVPPTGPAIGWYGEMPSDTADVAAGFAVPPDAVVDGLELLTLAGGSAVVGVHRGPYDRLPDAWSTVVAWCREQGVQGRGDFWEEYVTDPDPGGDPEQNVTRLVLPLL</sequence>
<proteinExistence type="predicted"/>
<dbReference type="Proteomes" id="UP000315842">
    <property type="component" value="Unassembled WGS sequence"/>
</dbReference>